<dbReference type="AlphaFoldDB" id="A0A8S9ZEJ1"/>
<name>A0A8S9ZEJ1_9BILA</name>
<evidence type="ECO:0000313" key="1">
    <source>
        <dbReference type="EMBL" id="KAF7630860.1"/>
    </source>
</evidence>
<dbReference type="OrthoDB" id="10378288at2759"/>
<proteinExistence type="predicted"/>
<gene>
    <name evidence="1" type="ORF">Mgra_00008873</name>
</gene>
<organism evidence="1 2">
    <name type="scientific">Meloidogyne graminicola</name>
    <dbReference type="NCBI Taxonomy" id="189291"/>
    <lineage>
        <taxon>Eukaryota</taxon>
        <taxon>Metazoa</taxon>
        <taxon>Ecdysozoa</taxon>
        <taxon>Nematoda</taxon>
        <taxon>Chromadorea</taxon>
        <taxon>Rhabditida</taxon>
        <taxon>Tylenchina</taxon>
        <taxon>Tylenchomorpha</taxon>
        <taxon>Tylenchoidea</taxon>
        <taxon>Meloidogynidae</taxon>
        <taxon>Meloidogyninae</taxon>
        <taxon>Meloidogyne</taxon>
    </lineage>
</organism>
<evidence type="ECO:0000313" key="2">
    <source>
        <dbReference type="Proteomes" id="UP000605970"/>
    </source>
</evidence>
<keyword evidence="2" id="KW-1185">Reference proteome</keyword>
<protein>
    <submittedName>
        <fullName evidence="1">Uncharacterized protein</fullName>
    </submittedName>
</protein>
<accession>A0A8S9ZEJ1</accession>
<comment type="caution">
    <text evidence="1">The sequence shown here is derived from an EMBL/GenBank/DDBJ whole genome shotgun (WGS) entry which is preliminary data.</text>
</comment>
<reference evidence="1" key="1">
    <citation type="journal article" date="2020" name="Ecol. Evol.">
        <title>Genome structure and content of the rice root-knot nematode (Meloidogyne graminicola).</title>
        <authorList>
            <person name="Phan N.T."/>
            <person name="Danchin E.G.J."/>
            <person name="Klopp C."/>
            <person name="Perfus-Barbeoch L."/>
            <person name="Kozlowski D.K."/>
            <person name="Koutsovoulos G.D."/>
            <person name="Lopez-Roques C."/>
            <person name="Bouchez O."/>
            <person name="Zahm M."/>
            <person name="Besnard G."/>
            <person name="Bellafiore S."/>
        </authorList>
    </citation>
    <scope>NUCLEOTIDE SEQUENCE</scope>
    <source>
        <strain evidence="1">VN-18</strain>
    </source>
</reference>
<sequence length="236" mass="27082">MDFQQESTIKNLLPDWPEGYRAISARVLPGISSEYPCVAWSLHDDCTFLIPCSIFCAESNYRLSKSHRSKSFFVISLTAFFRFDSHGGPSVGFYCRFIVKVDPFDKRDFTVKAFQMGIKDCSNLPTNTHLFKVNCTISDEFPPRCYSKELGNIFLPHRVLNATPIPNVVYEAFVECKIFVKNDDGSRISASTEVEVRPELARIIRVKPLQSRLYNELRLVPPMLFRPTNLFSFVLE</sequence>
<dbReference type="Proteomes" id="UP000605970">
    <property type="component" value="Unassembled WGS sequence"/>
</dbReference>
<dbReference type="EMBL" id="JABEBT010000127">
    <property type="protein sequence ID" value="KAF7630860.1"/>
    <property type="molecule type" value="Genomic_DNA"/>
</dbReference>